<protein>
    <submittedName>
        <fullName evidence="4">GCN5-related N-acetyltransferase</fullName>
    </submittedName>
</protein>
<organism evidence="4 5">
    <name type="scientific">Kribbella flavida (strain DSM 17836 / JCM 10339 / NBRC 14399)</name>
    <dbReference type="NCBI Taxonomy" id="479435"/>
    <lineage>
        <taxon>Bacteria</taxon>
        <taxon>Bacillati</taxon>
        <taxon>Actinomycetota</taxon>
        <taxon>Actinomycetes</taxon>
        <taxon>Propionibacteriales</taxon>
        <taxon>Kribbellaceae</taxon>
        <taxon>Kribbella</taxon>
    </lineage>
</organism>
<evidence type="ECO:0000313" key="5">
    <source>
        <dbReference type="Proteomes" id="UP000007967"/>
    </source>
</evidence>
<dbReference type="OrthoDB" id="3216107at2"/>
<dbReference type="PROSITE" id="PS51186">
    <property type="entry name" value="GNAT"/>
    <property type="match status" value="1"/>
</dbReference>
<dbReference type="GO" id="GO:0016747">
    <property type="term" value="F:acyltransferase activity, transferring groups other than amino-acyl groups"/>
    <property type="evidence" value="ECO:0007669"/>
    <property type="project" value="InterPro"/>
</dbReference>
<sequence length="149" mass="15952">MIRPRTDADLVSCVVLLRNVHESAGYPVNWPADPKQWLTPPDALGCWVLSADGEVAGHVAVTAVDGRAFVERLFVDPQQGGRGLGRQLLDHAVEVAAAGKLPLELEVADNCEAAIRLYGRAGWKELGRTPIDWGGDQASAVIRFSAPSS</sequence>
<dbReference type="SUPFAM" id="SSF55729">
    <property type="entry name" value="Acyl-CoA N-acyltransferases (Nat)"/>
    <property type="match status" value="1"/>
</dbReference>
<dbReference type="InterPro" id="IPR016181">
    <property type="entry name" value="Acyl_CoA_acyltransferase"/>
</dbReference>
<dbReference type="RefSeq" id="WP_012918558.1">
    <property type="nucleotide sequence ID" value="NC_013729.1"/>
</dbReference>
<gene>
    <name evidence="4" type="ordered locus">Kfla_0897</name>
</gene>
<keyword evidence="5" id="KW-1185">Reference proteome</keyword>
<dbReference type="Pfam" id="PF00583">
    <property type="entry name" value="Acetyltransf_1"/>
    <property type="match status" value="1"/>
</dbReference>
<dbReference type="Gene3D" id="3.40.630.30">
    <property type="match status" value="1"/>
</dbReference>
<feature type="domain" description="N-acetyltransferase" evidence="3">
    <location>
        <begin position="1"/>
        <end position="147"/>
    </location>
</feature>
<evidence type="ECO:0000256" key="1">
    <source>
        <dbReference type="ARBA" id="ARBA00022679"/>
    </source>
</evidence>
<accession>D2Q004</accession>
<dbReference type="AlphaFoldDB" id="D2Q004"/>
<dbReference type="HOGENOM" id="CLU_123909_1_0_11"/>
<dbReference type="CDD" id="cd04301">
    <property type="entry name" value="NAT_SF"/>
    <property type="match status" value="1"/>
</dbReference>
<dbReference type="InterPro" id="IPR050832">
    <property type="entry name" value="Bact_Acetyltransf"/>
</dbReference>
<name>D2Q004_KRIFD</name>
<dbReference type="PANTHER" id="PTHR43877">
    <property type="entry name" value="AMINOALKYLPHOSPHONATE N-ACETYLTRANSFERASE-RELATED-RELATED"/>
    <property type="match status" value="1"/>
</dbReference>
<proteinExistence type="predicted"/>
<evidence type="ECO:0000313" key="4">
    <source>
        <dbReference type="EMBL" id="ADB30002.1"/>
    </source>
</evidence>
<reference evidence="5" key="1">
    <citation type="submission" date="2009-09" db="EMBL/GenBank/DDBJ databases">
        <title>The complete genome of Kribbella flavida DSM 17836.</title>
        <authorList>
            <consortium name="US DOE Joint Genome Institute (JGI-PGF)"/>
            <person name="Lucas S."/>
            <person name="Copeland A."/>
            <person name="Lapidus A."/>
            <person name="Glavina del Rio T."/>
            <person name="Dalin E."/>
            <person name="Tice H."/>
            <person name="Bruce D."/>
            <person name="Goodwin L."/>
            <person name="Pitluck S."/>
            <person name="Kyrpides N."/>
            <person name="Mavromatis K."/>
            <person name="Ivanova N."/>
            <person name="Saunders E."/>
            <person name="Brettin T."/>
            <person name="Detter J.C."/>
            <person name="Han C."/>
            <person name="Larimer F."/>
            <person name="Land M."/>
            <person name="Hauser L."/>
            <person name="Markowitz V."/>
            <person name="Cheng J.-F."/>
            <person name="Hugenholtz P."/>
            <person name="Woyke T."/>
            <person name="Wu D."/>
            <person name="Pukall R."/>
            <person name="Klenk H.-P."/>
            <person name="Eisen J.A."/>
        </authorList>
    </citation>
    <scope>NUCLEOTIDE SEQUENCE [LARGE SCALE GENOMIC DNA]</scope>
    <source>
        <strain evidence="5">DSM 17836 / JCM 10339 / NBRC 14399</strain>
    </source>
</reference>
<reference evidence="4 5" key="2">
    <citation type="journal article" date="2010" name="Stand. Genomic Sci.">
        <title>Complete genome sequence of Kribbella flavida type strain (IFO 14399).</title>
        <authorList>
            <person name="Pukall R."/>
            <person name="Lapidus A."/>
            <person name="Glavina Del Rio T."/>
            <person name="Copeland A."/>
            <person name="Tice H."/>
            <person name="Cheng J.-F."/>
            <person name="Lucas S."/>
            <person name="Chen F."/>
            <person name="Nolan M."/>
            <person name="LaButti K."/>
            <person name="Pati A."/>
            <person name="Ivanova N."/>
            <person name="Mavrommatis K."/>
            <person name="Mikhailova N."/>
            <person name="Pitluck S."/>
            <person name="Bruce D."/>
            <person name="Goodwin L."/>
            <person name="Land M."/>
            <person name="Hauser L."/>
            <person name="Chang Y.-J."/>
            <person name="Jeffries C.D."/>
            <person name="Chen A."/>
            <person name="Palaniappan K."/>
            <person name="Chain P."/>
            <person name="Rohde M."/>
            <person name="Goeker M."/>
            <person name="Bristow J."/>
            <person name="Eisen J.A."/>
            <person name="Markowitz V."/>
            <person name="Hugenholtz P."/>
            <person name="Kyrpides N.C."/>
            <person name="Klenk H.-P."/>
            <person name="Brettin T."/>
        </authorList>
    </citation>
    <scope>NUCLEOTIDE SEQUENCE [LARGE SCALE GENOMIC DNA]</scope>
    <source>
        <strain evidence="5">DSM 17836 / JCM 10339 / NBRC 14399</strain>
    </source>
</reference>
<dbReference type="InterPro" id="IPR000182">
    <property type="entry name" value="GNAT_dom"/>
</dbReference>
<keyword evidence="2" id="KW-0012">Acyltransferase</keyword>
<evidence type="ECO:0000256" key="2">
    <source>
        <dbReference type="ARBA" id="ARBA00023315"/>
    </source>
</evidence>
<keyword evidence="1 4" id="KW-0808">Transferase</keyword>
<dbReference type="KEGG" id="kfl:Kfla_0897"/>
<dbReference type="PANTHER" id="PTHR43877:SF2">
    <property type="entry name" value="AMINOALKYLPHOSPHONATE N-ACETYLTRANSFERASE-RELATED"/>
    <property type="match status" value="1"/>
</dbReference>
<evidence type="ECO:0000259" key="3">
    <source>
        <dbReference type="PROSITE" id="PS51186"/>
    </source>
</evidence>
<dbReference type="eggNOG" id="COG0456">
    <property type="taxonomic scope" value="Bacteria"/>
</dbReference>
<dbReference type="EMBL" id="CP001736">
    <property type="protein sequence ID" value="ADB30002.1"/>
    <property type="molecule type" value="Genomic_DNA"/>
</dbReference>
<dbReference type="Proteomes" id="UP000007967">
    <property type="component" value="Chromosome"/>
</dbReference>